<dbReference type="AlphaFoldDB" id="A0A4Y1ZF52"/>
<reference evidence="2 3" key="1">
    <citation type="submission" date="2017-11" db="EMBL/GenBank/DDBJ databases">
        <title>Draft Genome Sequence of Sporolactobacillus inulinus NBRC 111894 Isolated from Koso, a Japanese Sugar-Vegetable Fermented Beverage.</title>
        <authorList>
            <person name="Chiou T.Y."/>
            <person name="Oshima K."/>
            <person name="Suda W."/>
            <person name="Hattori M."/>
            <person name="Takahashi T."/>
        </authorList>
    </citation>
    <scope>NUCLEOTIDE SEQUENCE [LARGE SCALE GENOMIC DNA]</scope>
    <source>
        <strain evidence="2 3">NBRC111894</strain>
    </source>
</reference>
<accession>A0A4Y1ZF52</accession>
<evidence type="ECO:0000256" key="1">
    <source>
        <dbReference type="SAM" id="Phobius"/>
    </source>
</evidence>
<name>A0A4Y1ZF52_9BACL</name>
<gene>
    <name evidence="2" type="ORF">NBRC111894_3249</name>
</gene>
<evidence type="ECO:0000313" key="3">
    <source>
        <dbReference type="Proteomes" id="UP000319716"/>
    </source>
</evidence>
<keyword evidence="1" id="KW-0812">Transmembrane</keyword>
<keyword evidence="1" id="KW-0472">Membrane</keyword>
<feature type="transmembrane region" description="Helical" evidence="1">
    <location>
        <begin position="6"/>
        <end position="27"/>
    </location>
</feature>
<dbReference type="RefSeq" id="WP_262393080.1">
    <property type="nucleotide sequence ID" value="NZ_BEXB01000031.1"/>
</dbReference>
<sequence length="53" mass="6307">MKHKKVFGWFIILYGIYLLTMAAYFLFGQIINSDDNERDRGRSFFIHEQTTAC</sequence>
<evidence type="ECO:0000313" key="2">
    <source>
        <dbReference type="EMBL" id="GAY77695.1"/>
    </source>
</evidence>
<dbReference type="Proteomes" id="UP000319716">
    <property type="component" value="Unassembled WGS sequence"/>
</dbReference>
<dbReference type="EMBL" id="BEXB01000031">
    <property type="protein sequence ID" value="GAY77695.1"/>
    <property type="molecule type" value="Genomic_DNA"/>
</dbReference>
<comment type="caution">
    <text evidence="2">The sequence shown here is derived from an EMBL/GenBank/DDBJ whole genome shotgun (WGS) entry which is preliminary data.</text>
</comment>
<keyword evidence="1" id="KW-1133">Transmembrane helix</keyword>
<proteinExistence type="predicted"/>
<protein>
    <submittedName>
        <fullName evidence="2">Uncharacterized protein</fullName>
    </submittedName>
</protein>
<organism evidence="2 3">
    <name type="scientific">Sporolactobacillus inulinus</name>
    <dbReference type="NCBI Taxonomy" id="2078"/>
    <lineage>
        <taxon>Bacteria</taxon>
        <taxon>Bacillati</taxon>
        <taxon>Bacillota</taxon>
        <taxon>Bacilli</taxon>
        <taxon>Bacillales</taxon>
        <taxon>Sporolactobacillaceae</taxon>
        <taxon>Sporolactobacillus</taxon>
    </lineage>
</organism>